<evidence type="ECO:0000259" key="3">
    <source>
        <dbReference type="PROSITE" id="PS50222"/>
    </source>
</evidence>
<evidence type="ECO:0000313" key="6">
    <source>
        <dbReference type="Proteomes" id="UP000682733"/>
    </source>
</evidence>
<dbReference type="InterPro" id="IPR011992">
    <property type="entry name" value="EF-hand-dom_pair"/>
</dbReference>
<protein>
    <recommendedName>
        <fullName evidence="3">EF-hand domain-containing protein</fullName>
    </recommendedName>
</protein>
<keyword evidence="2" id="KW-0175">Coiled coil</keyword>
<dbReference type="EMBL" id="CAJOBA010056154">
    <property type="protein sequence ID" value="CAF4289681.1"/>
    <property type="molecule type" value="Genomic_DNA"/>
</dbReference>
<reference evidence="5" key="1">
    <citation type="submission" date="2021-02" db="EMBL/GenBank/DDBJ databases">
        <authorList>
            <person name="Nowell W R."/>
        </authorList>
    </citation>
    <scope>NUCLEOTIDE SEQUENCE</scope>
</reference>
<feature type="coiled-coil region" evidence="2">
    <location>
        <begin position="297"/>
        <end position="324"/>
    </location>
</feature>
<dbReference type="Gene3D" id="1.10.238.10">
    <property type="entry name" value="EF-hand"/>
    <property type="match status" value="1"/>
</dbReference>
<dbReference type="PROSITE" id="PS00018">
    <property type="entry name" value="EF_HAND_1"/>
    <property type="match status" value="1"/>
</dbReference>
<comment type="caution">
    <text evidence="5">The sequence shown here is derived from an EMBL/GenBank/DDBJ whole genome shotgun (WGS) entry which is preliminary data.</text>
</comment>
<dbReference type="InterPro" id="IPR018247">
    <property type="entry name" value="EF_Hand_1_Ca_BS"/>
</dbReference>
<evidence type="ECO:0000313" key="5">
    <source>
        <dbReference type="EMBL" id="CAF4289681.1"/>
    </source>
</evidence>
<proteinExistence type="predicted"/>
<feature type="non-terminal residue" evidence="5">
    <location>
        <position position="1"/>
    </location>
</feature>
<dbReference type="Proteomes" id="UP000677228">
    <property type="component" value="Unassembled WGS sequence"/>
</dbReference>
<dbReference type="InterPro" id="IPR002048">
    <property type="entry name" value="EF_hand_dom"/>
</dbReference>
<dbReference type="SMART" id="SM00054">
    <property type="entry name" value="EFh"/>
    <property type="match status" value="1"/>
</dbReference>
<sequence length="354" mass="41547">MYLQQPKQLIYQDPVLSMRIHSNYCSQNDSSEDETIQQTNDLKRYCQSRDLFIRRPSIALILQQKKMQQQDNPCTSFEPKYYQPDYCKECSKHQCVHYNSKDQILTEKESILKTNKDTRKDQISTAVRTSNGVNQANQQKNRSFTVSSVNDLTNSTAHQESCKQQLGLSKIFESYSDSDLTKVAGSTAVRVESASSQILSTTQSINSHNNDNVIKDKIRTLFYHVDVNHDGYVDEDEFVNLIQKLGLSKQSQRFKFDKIIKKDEKRLTFDELYHFLLSRITHKSKLDSNLDNKPKDARRMEKFKQKLERQISDKLENNEEFSTRMQSLLENIDCNEITEYLAQRWINFNNFQRL</sequence>
<dbReference type="PROSITE" id="PS50222">
    <property type="entry name" value="EF_HAND_2"/>
    <property type="match status" value="1"/>
</dbReference>
<dbReference type="AlphaFoldDB" id="A0A8S2TMS7"/>
<dbReference type="Proteomes" id="UP000682733">
    <property type="component" value="Unassembled WGS sequence"/>
</dbReference>
<gene>
    <name evidence="4" type="ORF">OVA965_LOCUS36947</name>
    <name evidence="5" type="ORF">TMI583_LOCUS37985</name>
</gene>
<dbReference type="GO" id="GO:0005509">
    <property type="term" value="F:calcium ion binding"/>
    <property type="evidence" value="ECO:0007669"/>
    <property type="project" value="InterPro"/>
</dbReference>
<evidence type="ECO:0000256" key="1">
    <source>
        <dbReference type="ARBA" id="ARBA00022837"/>
    </source>
</evidence>
<feature type="domain" description="EF-hand" evidence="3">
    <location>
        <begin position="213"/>
        <end position="248"/>
    </location>
</feature>
<dbReference type="SUPFAM" id="SSF47473">
    <property type="entry name" value="EF-hand"/>
    <property type="match status" value="1"/>
</dbReference>
<evidence type="ECO:0000256" key="2">
    <source>
        <dbReference type="SAM" id="Coils"/>
    </source>
</evidence>
<accession>A0A8S2TMS7</accession>
<dbReference type="EMBL" id="CAJNOK010034144">
    <property type="protein sequence ID" value="CAF1501253.1"/>
    <property type="molecule type" value="Genomic_DNA"/>
</dbReference>
<keyword evidence="1" id="KW-0106">Calcium</keyword>
<evidence type="ECO:0000313" key="4">
    <source>
        <dbReference type="EMBL" id="CAF1501253.1"/>
    </source>
</evidence>
<organism evidence="5 6">
    <name type="scientific">Didymodactylos carnosus</name>
    <dbReference type="NCBI Taxonomy" id="1234261"/>
    <lineage>
        <taxon>Eukaryota</taxon>
        <taxon>Metazoa</taxon>
        <taxon>Spiralia</taxon>
        <taxon>Gnathifera</taxon>
        <taxon>Rotifera</taxon>
        <taxon>Eurotatoria</taxon>
        <taxon>Bdelloidea</taxon>
        <taxon>Philodinida</taxon>
        <taxon>Philodinidae</taxon>
        <taxon>Didymodactylos</taxon>
    </lineage>
</organism>
<name>A0A8S2TMS7_9BILA</name>